<dbReference type="NCBIfam" id="TIGR03061">
    <property type="entry name" value="pip_yhgE_Nterm"/>
    <property type="match status" value="1"/>
</dbReference>
<evidence type="ECO:0000256" key="2">
    <source>
        <dbReference type="ARBA" id="ARBA00022692"/>
    </source>
</evidence>
<dbReference type="InterPro" id="IPR013525">
    <property type="entry name" value="ABC2_TM"/>
</dbReference>
<feature type="transmembrane region" description="Helical" evidence="5">
    <location>
        <begin position="535"/>
        <end position="555"/>
    </location>
</feature>
<dbReference type="AlphaFoldDB" id="A0A2S6HYC6"/>
<dbReference type="RefSeq" id="WP_242980007.1">
    <property type="nucleotide sequence ID" value="NZ_PTJA01000001.1"/>
</dbReference>
<dbReference type="PANTHER" id="PTHR43077:SF10">
    <property type="entry name" value="TRANSPORT PERMEASE PROTEIN"/>
    <property type="match status" value="1"/>
</dbReference>
<dbReference type="InterPro" id="IPR051328">
    <property type="entry name" value="T7SS_ABC-Transporter"/>
</dbReference>
<dbReference type="InterPro" id="IPR017500">
    <property type="entry name" value="Phage_infect_YhgE_N"/>
</dbReference>
<dbReference type="GO" id="GO:0016020">
    <property type="term" value="C:membrane"/>
    <property type="evidence" value="ECO:0007669"/>
    <property type="project" value="UniProtKB-SubCell"/>
</dbReference>
<proteinExistence type="predicted"/>
<keyword evidence="3 5" id="KW-1133">Transmembrane helix</keyword>
<feature type="transmembrane region" description="Helical" evidence="5">
    <location>
        <begin position="608"/>
        <end position="624"/>
    </location>
</feature>
<organism evidence="7 8">
    <name type="scientific">Lacrimispora xylanisolvens</name>
    <dbReference type="NCBI Taxonomy" id="384636"/>
    <lineage>
        <taxon>Bacteria</taxon>
        <taxon>Bacillati</taxon>
        <taxon>Bacillota</taxon>
        <taxon>Clostridia</taxon>
        <taxon>Lachnospirales</taxon>
        <taxon>Lachnospiraceae</taxon>
        <taxon>Lacrimispora</taxon>
    </lineage>
</organism>
<dbReference type="InterPro" id="IPR017501">
    <property type="entry name" value="Phage_infect_YhgE_C"/>
</dbReference>
<reference evidence="7 8" key="1">
    <citation type="submission" date="2018-02" db="EMBL/GenBank/DDBJ databases">
        <title>Genomic Encyclopedia of Archaeal and Bacterial Type Strains, Phase II (KMG-II): from individual species to whole genera.</title>
        <authorList>
            <person name="Goeker M."/>
        </authorList>
    </citation>
    <scope>NUCLEOTIDE SEQUENCE [LARGE SCALE GENOMIC DNA]</scope>
    <source>
        <strain evidence="7 8">DSM 3808</strain>
    </source>
</reference>
<dbReference type="PANTHER" id="PTHR43077">
    <property type="entry name" value="TRANSPORT PERMEASE YVFS-RELATED"/>
    <property type="match status" value="1"/>
</dbReference>
<evidence type="ECO:0000259" key="6">
    <source>
        <dbReference type="Pfam" id="PF12698"/>
    </source>
</evidence>
<evidence type="ECO:0000256" key="3">
    <source>
        <dbReference type="ARBA" id="ARBA00022989"/>
    </source>
</evidence>
<name>A0A2S6HYC6_9FIRM</name>
<protein>
    <submittedName>
        <fullName evidence="7">Putative membrane protein</fullName>
    </submittedName>
</protein>
<keyword evidence="4 5" id="KW-0472">Membrane</keyword>
<comment type="subcellular location">
    <subcellularLocation>
        <location evidence="1">Membrane</location>
        <topology evidence="1">Multi-pass membrane protein</topology>
    </subcellularLocation>
</comment>
<feature type="transmembrane region" description="Helical" evidence="5">
    <location>
        <begin position="20"/>
        <end position="42"/>
    </location>
</feature>
<accession>A0A2S6HYC6</accession>
<dbReference type="EMBL" id="PTJA01000001">
    <property type="protein sequence ID" value="PPK83167.1"/>
    <property type="molecule type" value="Genomic_DNA"/>
</dbReference>
<feature type="transmembrane region" description="Helical" evidence="5">
    <location>
        <begin position="636"/>
        <end position="657"/>
    </location>
</feature>
<sequence>MIKHVKNILKIFVGDLKHIFSNPVATLIAFGLTLIPALYAWFNIAASWDPYANTKGLKVAVVNLDEGASIDSIFDSDIDDSAINIGEMILDELRKNDKIGWQFVDKEEAMDGVESGKYYAAVVVPEDFSTKISSVLTSHIERPVLQYYVNEKKNAVATKITDKGVASVQQQINETFISSASKVMGKLVNGYSDDWSTRKDTDRGDAISALNEIKDSLNQLTDTIGILKGTLRTVNSLNDGVKGTLPDVNKMITSGEDTAQSARTLVDSTRGMSDIVTQGVDDTLDQITQTEETIYETFNVLGNISDTSADAAINTIKAMESMTSAMITQLNSFGKLLNDINSKLPIKLTDVTQIQQQLGAAVKQQQDLLVKLQSAEKTVKETRRLPNDMKDDIGDSLSLAYNTISDINNFYKGKVEVPLKDSLDKTYDALGTTAGALGSIGNLVGQIDTTLTSVNTSSQSLIEALDSSLNLINKSQERVDDMIEDVNKIADNKQLNKIMDIMKNDPERFSDFMMKPTDMQTNKIYPVENYGSAMAPFYTILAIWVGGLILVALLKTKVEPSRAEGLKLYETYFGRYLTFMLLGIFQALVVSLGDLYMLKIQCVEPGKFVLAAVIASIIFTNITYSMTVSFGDVGKAIVVVFMVIQVAGSGGTFPIQVTPKFFQMVNPLLPFTHLINAMRECVAGLYGNAYWIDIRNVLVYIPLSLLVGIVLRKKVLEINEFFEEKLSQTGIM</sequence>
<gene>
    <name evidence="7" type="ORF">BXY41_101230</name>
</gene>
<keyword evidence="2 5" id="KW-0812">Transmembrane</keyword>
<evidence type="ECO:0000256" key="1">
    <source>
        <dbReference type="ARBA" id="ARBA00004141"/>
    </source>
</evidence>
<feature type="domain" description="ABC-2 type transporter transmembrane" evidence="6">
    <location>
        <begin position="32"/>
        <end position="174"/>
    </location>
</feature>
<comment type="caution">
    <text evidence="7">The sequence shown here is derived from an EMBL/GenBank/DDBJ whole genome shotgun (WGS) entry which is preliminary data.</text>
</comment>
<dbReference type="GO" id="GO:0140359">
    <property type="term" value="F:ABC-type transporter activity"/>
    <property type="evidence" value="ECO:0007669"/>
    <property type="project" value="InterPro"/>
</dbReference>
<dbReference type="Pfam" id="PF12698">
    <property type="entry name" value="ABC2_membrane_3"/>
    <property type="match status" value="2"/>
</dbReference>
<evidence type="ECO:0000313" key="7">
    <source>
        <dbReference type="EMBL" id="PPK83167.1"/>
    </source>
</evidence>
<keyword evidence="8" id="KW-1185">Reference proteome</keyword>
<evidence type="ECO:0000256" key="4">
    <source>
        <dbReference type="ARBA" id="ARBA00023136"/>
    </source>
</evidence>
<dbReference type="Proteomes" id="UP000237749">
    <property type="component" value="Unassembled WGS sequence"/>
</dbReference>
<evidence type="ECO:0000256" key="5">
    <source>
        <dbReference type="SAM" id="Phobius"/>
    </source>
</evidence>
<feature type="domain" description="ABC-2 type transporter transmembrane" evidence="6">
    <location>
        <begin position="473"/>
        <end position="708"/>
    </location>
</feature>
<dbReference type="NCBIfam" id="TIGR03062">
    <property type="entry name" value="pip_yhgE_Cterm"/>
    <property type="match status" value="1"/>
</dbReference>
<evidence type="ECO:0000313" key="8">
    <source>
        <dbReference type="Proteomes" id="UP000237749"/>
    </source>
</evidence>
<feature type="transmembrane region" description="Helical" evidence="5">
    <location>
        <begin position="694"/>
        <end position="711"/>
    </location>
</feature>
<dbReference type="Gene3D" id="3.40.1710.10">
    <property type="entry name" value="abc type-2 transporter like domain"/>
    <property type="match status" value="1"/>
</dbReference>
<feature type="transmembrane region" description="Helical" evidence="5">
    <location>
        <begin position="576"/>
        <end position="596"/>
    </location>
</feature>